<evidence type="ECO:0000256" key="2">
    <source>
        <dbReference type="ARBA" id="ARBA00035108"/>
    </source>
</evidence>
<dbReference type="AlphaFoldDB" id="A0A1F5A4Z3"/>
<name>A0A1F5A4Z3_9BACT</name>
<keyword evidence="1" id="KW-0304">Gas vesicle</keyword>
<dbReference type="Pfam" id="PF05121">
    <property type="entry name" value="GvpK"/>
    <property type="match status" value="1"/>
</dbReference>
<evidence type="ECO:0000256" key="1">
    <source>
        <dbReference type="ARBA" id="ARBA00022987"/>
    </source>
</evidence>
<protein>
    <submittedName>
        <fullName evidence="4">Gas vesicle K</fullName>
    </submittedName>
</protein>
<sequence>MPIDIDTENLKHGVLGLVIALVEIIKDALNLQAIKRMEGGTLSEKEVERLGEALMDLDLAIEEIKKEQGVTESVKSVRDGLDSIVDDVLDKMINPERWSKEAEEKGI</sequence>
<reference evidence="4 5" key="1">
    <citation type="journal article" date="2016" name="Nat. Commun.">
        <title>Thousands of microbial genomes shed light on interconnected biogeochemical processes in an aquifer system.</title>
        <authorList>
            <person name="Anantharaman K."/>
            <person name="Brown C.T."/>
            <person name="Hug L.A."/>
            <person name="Sharon I."/>
            <person name="Castelle C.J."/>
            <person name="Probst A.J."/>
            <person name="Thomas B.C."/>
            <person name="Singh A."/>
            <person name="Wilkins M.J."/>
            <person name="Karaoz U."/>
            <person name="Brodie E.L."/>
            <person name="Williams K.H."/>
            <person name="Hubbard S.S."/>
            <person name="Banfield J.F."/>
        </authorList>
    </citation>
    <scope>NUCLEOTIDE SEQUENCE [LARGE SCALE GENOMIC DNA]</scope>
</reference>
<proteinExistence type="inferred from homology"/>
<comment type="similarity">
    <text evidence="3">Belongs to the gas vesicle GvpK family.</text>
</comment>
<comment type="caution">
    <text evidence="4">The sequence shown here is derived from an EMBL/GenBank/DDBJ whole genome shotgun (WGS) entry which is preliminary data.</text>
</comment>
<dbReference type="GO" id="GO:0031412">
    <property type="term" value="P:gas vesicle organization"/>
    <property type="evidence" value="ECO:0007669"/>
    <property type="project" value="InterPro"/>
</dbReference>
<dbReference type="PANTHER" id="PTHR40137:SF2">
    <property type="entry name" value="PROTEIN GVPK 1"/>
    <property type="match status" value="1"/>
</dbReference>
<comment type="subcellular location">
    <subcellularLocation>
        <location evidence="2">Gas vesicle</location>
    </subcellularLocation>
</comment>
<gene>
    <name evidence="4" type="ORF">A2V47_06485</name>
</gene>
<evidence type="ECO:0000313" key="5">
    <source>
        <dbReference type="Proteomes" id="UP000177701"/>
    </source>
</evidence>
<evidence type="ECO:0000313" key="4">
    <source>
        <dbReference type="EMBL" id="OGD13623.1"/>
    </source>
</evidence>
<evidence type="ECO:0000256" key="3">
    <source>
        <dbReference type="ARBA" id="ARBA00035659"/>
    </source>
</evidence>
<accession>A0A1F5A4Z3</accession>
<organism evidence="4 5">
    <name type="scientific">Candidatus Sediminicultor quintus</name>
    <dbReference type="NCBI Taxonomy" id="1797291"/>
    <lineage>
        <taxon>Bacteria</taxon>
        <taxon>Pseudomonadati</taxon>
        <taxon>Atribacterota</taxon>
        <taxon>Candidatus Phoenicimicrobiia</taxon>
        <taxon>Candidatus Pheonicimicrobiales</taxon>
        <taxon>Candidatus Phoenicimicrobiaceae</taxon>
        <taxon>Candidatus Sediminicultor</taxon>
    </lineage>
</organism>
<dbReference type="STRING" id="1797291.A2V47_06485"/>
<dbReference type="InterPro" id="IPR007805">
    <property type="entry name" value="GvpK"/>
</dbReference>
<dbReference type="PANTHER" id="PTHR40137">
    <property type="entry name" value="PROTEIN GVPK 1"/>
    <property type="match status" value="1"/>
</dbReference>
<dbReference type="GO" id="GO:0031411">
    <property type="term" value="C:gas vesicle"/>
    <property type="evidence" value="ECO:0007669"/>
    <property type="project" value="UniProtKB-SubCell"/>
</dbReference>
<dbReference type="Proteomes" id="UP000177701">
    <property type="component" value="Unassembled WGS sequence"/>
</dbReference>
<dbReference type="EMBL" id="MEYH01000105">
    <property type="protein sequence ID" value="OGD13623.1"/>
    <property type="molecule type" value="Genomic_DNA"/>
</dbReference>